<evidence type="ECO:0000259" key="4">
    <source>
        <dbReference type="Pfam" id="PF00534"/>
    </source>
</evidence>
<dbReference type="Proteomes" id="UP000292685">
    <property type="component" value="Unassembled WGS sequence"/>
</dbReference>
<evidence type="ECO:0000256" key="1">
    <source>
        <dbReference type="ARBA" id="ARBA00021292"/>
    </source>
</evidence>
<dbReference type="InterPro" id="IPR028098">
    <property type="entry name" value="Glyco_trans_4-like_N"/>
</dbReference>
<evidence type="ECO:0000313" key="7">
    <source>
        <dbReference type="Proteomes" id="UP000292685"/>
    </source>
</evidence>
<dbReference type="GO" id="GO:1901137">
    <property type="term" value="P:carbohydrate derivative biosynthetic process"/>
    <property type="evidence" value="ECO:0007669"/>
    <property type="project" value="UniProtKB-ARBA"/>
</dbReference>
<dbReference type="Gene3D" id="3.40.50.2000">
    <property type="entry name" value="Glycogen Phosphorylase B"/>
    <property type="match status" value="2"/>
</dbReference>
<dbReference type="RefSeq" id="WP_130449926.1">
    <property type="nucleotide sequence ID" value="NZ_SHLA01000001.1"/>
</dbReference>
<feature type="domain" description="Glycosyltransferase subfamily 4-like N-terminal" evidence="5">
    <location>
        <begin position="190"/>
        <end position="364"/>
    </location>
</feature>
<reference evidence="6 7" key="1">
    <citation type="submission" date="2019-02" db="EMBL/GenBank/DDBJ databases">
        <title>Sequencing the genomes of 1000 actinobacteria strains.</title>
        <authorList>
            <person name="Klenk H.-P."/>
        </authorList>
    </citation>
    <scope>NUCLEOTIDE SEQUENCE [LARGE SCALE GENOMIC DNA]</scope>
    <source>
        <strain evidence="6 7">DSM 17364</strain>
    </source>
</reference>
<evidence type="ECO:0000259" key="5">
    <source>
        <dbReference type="Pfam" id="PF13579"/>
    </source>
</evidence>
<keyword evidence="3 6" id="KW-0808">Transferase</keyword>
<keyword evidence="7" id="KW-1185">Reference proteome</keyword>
<proteinExistence type="predicted"/>
<evidence type="ECO:0000313" key="6">
    <source>
        <dbReference type="EMBL" id="RZU61571.1"/>
    </source>
</evidence>
<dbReference type="PANTHER" id="PTHR45947:SF3">
    <property type="entry name" value="SULFOQUINOVOSYL TRANSFERASE SQD2"/>
    <property type="match status" value="1"/>
</dbReference>
<evidence type="ECO:0000256" key="3">
    <source>
        <dbReference type="ARBA" id="ARBA00022679"/>
    </source>
</evidence>
<dbReference type="CDD" id="cd03801">
    <property type="entry name" value="GT4_PimA-like"/>
    <property type="match status" value="1"/>
</dbReference>
<keyword evidence="2" id="KW-0328">Glycosyltransferase</keyword>
<gene>
    <name evidence="6" type="ORF">EV380_1142</name>
</gene>
<protein>
    <recommendedName>
        <fullName evidence="1">D-inositol 3-phosphate glycosyltransferase</fullName>
    </recommendedName>
</protein>
<dbReference type="Pfam" id="PF13579">
    <property type="entry name" value="Glyco_trans_4_4"/>
    <property type="match status" value="1"/>
</dbReference>
<feature type="domain" description="Glycosyl transferase family 1" evidence="4">
    <location>
        <begin position="379"/>
        <end position="550"/>
    </location>
</feature>
<name>A0A4Q8ACV2_9MICC</name>
<dbReference type="PANTHER" id="PTHR45947">
    <property type="entry name" value="SULFOQUINOVOSYL TRANSFERASE SQD2"/>
    <property type="match status" value="1"/>
</dbReference>
<dbReference type="InterPro" id="IPR050194">
    <property type="entry name" value="Glycosyltransferase_grp1"/>
</dbReference>
<dbReference type="EMBL" id="SHLA01000001">
    <property type="protein sequence ID" value="RZU61571.1"/>
    <property type="molecule type" value="Genomic_DNA"/>
</dbReference>
<evidence type="ECO:0000256" key="2">
    <source>
        <dbReference type="ARBA" id="ARBA00022676"/>
    </source>
</evidence>
<dbReference type="Pfam" id="PF00534">
    <property type="entry name" value="Glycos_transf_1"/>
    <property type="match status" value="1"/>
</dbReference>
<dbReference type="InterPro" id="IPR001296">
    <property type="entry name" value="Glyco_trans_1"/>
</dbReference>
<dbReference type="GO" id="GO:0016758">
    <property type="term" value="F:hexosyltransferase activity"/>
    <property type="evidence" value="ECO:0007669"/>
    <property type="project" value="TreeGrafter"/>
</dbReference>
<dbReference type="SUPFAM" id="SSF53756">
    <property type="entry name" value="UDP-Glycosyltransferase/glycogen phosphorylase"/>
    <property type="match status" value="1"/>
</dbReference>
<sequence length="579" mass="64292">MKGLLAKRHTLRRHWREDPVAFVERLWRRRSSPVAERGLRILDAGLGAVPSLTASSMAALLIGDSDEINFRLRSALARGPRGNRARSLANIALAADLPQVAAVFAARMDDADGMEVTRAKLDFYNGHTSSAIHRLDPSSARQGRLRDRYEAERDVFGEWVPRVGSVEGYEPQEQVVLHLLTNSLPYTTSGYTQRSHSMLRAQADEGWQVHAVTRLGYPESLGFSHAPKRQRIDDVVYHRLLVRGTIPNLRERLQLEADRLLELVLKVRPAVLHTTTHFVNGLVVRAVAKAVGIPWVYEVRGQLSDTWASKRGPEASNSERYQHFNLREGEVMRDADLVLTLGTSMRQRIEAQGVPLGRIRLTPNAVGSAFLETPQPSREVKPRLGLDPGKVHIGTVSSLVGYEGIDDLLTAYSILKDRGVDVELVIVGSGSSLKSLRVHAAQIGLDPERIFVGRVPVAEAVRYHRALDIFVVPRKDFAVTRSVTPLKPVEAMASCRPVIASDLPALREMVEHGKTGYCVPAEDPEALADAIESLVEDSALRERMGFSGREFVLATRTWKRNAEISLEIYDGLTRAKEAR</sequence>
<dbReference type="AlphaFoldDB" id="A0A4Q8ACV2"/>
<dbReference type="OrthoDB" id="509705at2"/>
<accession>A0A4Q8ACV2</accession>
<comment type="caution">
    <text evidence="6">The sequence shown here is derived from an EMBL/GenBank/DDBJ whole genome shotgun (WGS) entry which is preliminary data.</text>
</comment>
<organism evidence="6 7">
    <name type="scientific">Zhihengliuella halotolerans</name>
    <dbReference type="NCBI Taxonomy" id="370736"/>
    <lineage>
        <taxon>Bacteria</taxon>
        <taxon>Bacillati</taxon>
        <taxon>Actinomycetota</taxon>
        <taxon>Actinomycetes</taxon>
        <taxon>Micrococcales</taxon>
        <taxon>Micrococcaceae</taxon>
        <taxon>Zhihengliuella</taxon>
    </lineage>
</organism>